<reference evidence="8" key="2">
    <citation type="submission" date="2022-06" db="UniProtKB">
        <authorList>
            <consortium name="EnsemblMetazoa"/>
        </authorList>
    </citation>
    <scope>IDENTIFICATION</scope>
</reference>
<evidence type="ECO:0008006" key="10">
    <source>
        <dbReference type="Google" id="ProtNLM"/>
    </source>
</evidence>
<dbReference type="InterPro" id="IPR010742">
    <property type="entry name" value="RCAF1"/>
</dbReference>
<keyword evidence="4" id="KW-0256">Endoplasmic reticulum</keyword>
<evidence type="ECO:0000256" key="3">
    <source>
        <dbReference type="ARBA" id="ARBA00022692"/>
    </source>
</evidence>
<evidence type="ECO:0000256" key="2">
    <source>
        <dbReference type="ARBA" id="ARBA00009436"/>
    </source>
</evidence>
<comment type="subcellular location">
    <subcellularLocation>
        <location evidence="1">Endoplasmic reticulum membrane</location>
        <topology evidence="1">Multi-pass membrane protein</topology>
    </subcellularLocation>
</comment>
<feature type="transmembrane region" description="Helical" evidence="7">
    <location>
        <begin position="105"/>
        <end position="123"/>
    </location>
</feature>
<dbReference type="EnsemblMetazoa" id="OVOC5865.2">
    <property type="protein sequence ID" value="OVOC5865.2"/>
    <property type="gene ID" value="WBGene00242674"/>
</dbReference>
<evidence type="ECO:0000256" key="7">
    <source>
        <dbReference type="SAM" id="Phobius"/>
    </source>
</evidence>
<dbReference type="AlphaFoldDB" id="A0A8R1Y0S4"/>
<evidence type="ECO:0000256" key="6">
    <source>
        <dbReference type="ARBA" id="ARBA00023136"/>
    </source>
</evidence>
<evidence type="ECO:0000256" key="1">
    <source>
        <dbReference type="ARBA" id="ARBA00004477"/>
    </source>
</evidence>
<feature type="transmembrane region" description="Helical" evidence="7">
    <location>
        <begin position="49"/>
        <end position="75"/>
    </location>
</feature>
<evidence type="ECO:0000313" key="8">
    <source>
        <dbReference type="EnsemblMetazoa" id="OVOC5865.2"/>
    </source>
</evidence>
<dbReference type="GO" id="GO:0005789">
    <property type="term" value="C:endoplasmic reticulum membrane"/>
    <property type="evidence" value="ECO:0007669"/>
    <property type="project" value="UniProtKB-SubCell"/>
</dbReference>
<dbReference type="PANTHER" id="PTHR12906">
    <property type="entry name" value="PROTEIN C20ORF24 RAB5-INTERACTING PROTEIN"/>
    <property type="match status" value="1"/>
</dbReference>
<dbReference type="OMA" id="ANSEWPD"/>
<keyword evidence="6 7" id="KW-0472">Membrane</keyword>
<keyword evidence="9" id="KW-1185">Reference proteome</keyword>
<reference evidence="9" key="1">
    <citation type="submission" date="2013-10" db="EMBL/GenBank/DDBJ databases">
        <title>Genome sequencing of Onchocerca volvulus.</title>
        <authorList>
            <person name="Cotton J."/>
            <person name="Tsai J."/>
            <person name="Stanley E."/>
            <person name="Tracey A."/>
            <person name="Holroyd N."/>
            <person name="Lustigman S."/>
            <person name="Berriman M."/>
        </authorList>
    </citation>
    <scope>NUCLEOTIDE SEQUENCE</scope>
</reference>
<dbReference type="InterPro" id="IPR029008">
    <property type="entry name" value="EMC6-like"/>
</dbReference>
<protein>
    <recommendedName>
        <fullName evidence="10">Rab5-interacting protein</fullName>
    </recommendedName>
</protein>
<dbReference type="EMBL" id="CMVM020000161">
    <property type="status" value="NOT_ANNOTATED_CDS"/>
    <property type="molecule type" value="Genomic_DNA"/>
</dbReference>
<dbReference type="EnsemblMetazoa" id="OVOC5865.1">
    <property type="protein sequence ID" value="OVOC5865.1"/>
    <property type="gene ID" value="WBGene00242674"/>
</dbReference>
<evidence type="ECO:0000256" key="4">
    <source>
        <dbReference type="ARBA" id="ARBA00022824"/>
    </source>
</evidence>
<evidence type="ECO:0000256" key="5">
    <source>
        <dbReference type="ARBA" id="ARBA00022989"/>
    </source>
</evidence>
<evidence type="ECO:0000313" key="9">
    <source>
        <dbReference type="Proteomes" id="UP000024404"/>
    </source>
</evidence>
<dbReference type="PANTHER" id="PTHR12906:SF0">
    <property type="entry name" value="GEL COMPLEX SUBUNIT OPTI"/>
    <property type="match status" value="1"/>
</dbReference>
<name>A0A8R1Y0S4_ONCVO</name>
<dbReference type="Proteomes" id="UP000024404">
    <property type="component" value="Unassembled WGS sequence"/>
</dbReference>
<accession>A0A8R1Y0S4</accession>
<dbReference type="GO" id="GO:0005739">
    <property type="term" value="C:mitochondrion"/>
    <property type="evidence" value="ECO:0007669"/>
    <property type="project" value="GOC"/>
</dbReference>
<sequence length="127" mass="14198">MMSSKKSSQPQANVETVHWKKTLAKALVSGSDWPDKDELLDVLYWGRQLLALMIGIFWGFIPLHGFLAIVLYIVISTTVGQLYATNFQKVDEDSLGGFWELAKEGFGSAFATFMVSWIGVYSASHFN</sequence>
<comment type="similarity">
    <text evidence="2">Belongs to the EMC6 family.</text>
</comment>
<dbReference type="GO" id="GO:0097250">
    <property type="term" value="P:mitochondrial respirasome assembly"/>
    <property type="evidence" value="ECO:0007669"/>
    <property type="project" value="InterPro"/>
</dbReference>
<dbReference type="Pfam" id="PF07019">
    <property type="entry name" value="EMC6"/>
    <property type="match status" value="1"/>
</dbReference>
<keyword evidence="3 7" id="KW-0812">Transmembrane</keyword>
<organism evidence="8 9">
    <name type="scientific">Onchocerca volvulus</name>
    <dbReference type="NCBI Taxonomy" id="6282"/>
    <lineage>
        <taxon>Eukaryota</taxon>
        <taxon>Metazoa</taxon>
        <taxon>Ecdysozoa</taxon>
        <taxon>Nematoda</taxon>
        <taxon>Chromadorea</taxon>
        <taxon>Rhabditida</taxon>
        <taxon>Spirurina</taxon>
        <taxon>Spiruromorpha</taxon>
        <taxon>Filarioidea</taxon>
        <taxon>Onchocercidae</taxon>
        <taxon>Onchocerca</taxon>
    </lineage>
</organism>
<keyword evidence="5 7" id="KW-1133">Transmembrane helix</keyword>
<proteinExistence type="inferred from homology"/>